<dbReference type="AlphaFoldDB" id="A2Q3R4"/>
<dbReference type="InterPro" id="IPR002885">
    <property type="entry name" value="PPR_rpt"/>
</dbReference>
<dbReference type="Pfam" id="PF13041">
    <property type="entry name" value="PPR_2"/>
    <property type="match status" value="3"/>
</dbReference>
<feature type="repeat" description="PPR" evidence="3">
    <location>
        <begin position="108"/>
        <end position="143"/>
    </location>
</feature>
<proteinExistence type="inferred from homology"/>
<reference evidence="4" key="2">
    <citation type="submission" date="2007-03" db="EMBL/GenBank/DDBJ databases">
        <authorList>
            <consortium name="The International Medicago Genome Annotation Group"/>
        </authorList>
    </citation>
    <scope>NUCLEOTIDE SEQUENCE</scope>
</reference>
<sequence length="441" mass="50217">MIFHSKQNPSFEIHDLFEKLLEGVDVVENKKHYLAILRAFDVFAKACVGLNMFDGAFDFLFHFQVTRFEILPSIVACNFLINRLIQHDKVKMALEVYKEIKRVGLCPNHHTYAIVIKGLCKNSDDLKHVEYVFDEMEEAGVTPNSYCYAAYIEGLCKNNMSDVGYKLLERCRASNAPIEVYAYAAAIRGFCNEMKLDKAEDVFYDMKSWGLVPDFHVYSPLTRGYCKINDGLRARSLHDDMISKVVDLFKEIKQSCLFLDGVAYNIVLDSLCKLGKVDDAVSTLEELTSMNIDLDIKHYTTLINGYCLQGKTVEAQCLFKEMEEKGFKPDVVAYNVLAAGLFRKDLDSEVIDLLIYMDSQGVKPNSTTHKIIIEGYCSVGKVGEAEAYFNRMKNESVELYTAMVNGYCEANLIEKSYDLFLSCQTKDIFQQKVLVLRNLAK</sequence>
<evidence type="ECO:0000313" key="4">
    <source>
        <dbReference type="EMBL" id="ABN08264.1"/>
    </source>
</evidence>
<organism evidence="4">
    <name type="scientific">Medicago truncatula</name>
    <name type="common">Barrel medic</name>
    <name type="synonym">Medicago tribuloides</name>
    <dbReference type="NCBI Taxonomy" id="3880"/>
    <lineage>
        <taxon>Eukaryota</taxon>
        <taxon>Viridiplantae</taxon>
        <taxon>Streptophyta</taxon>
        <taxon>Embryophyta</taxon>
        <taxon>Tracheophyta</taxon>
        <taxon>Spermatophyta</taxon>
        <taxon>Magnoliopsida</taxon>
        <taxon>eudicotyledons</taxon>
        <taxon>Gunneridae</taxon>
        <taxon>Pentapetalae</taxon>
        <taxon>rosids</taxon>
        <taxon>fabids</taxon>
        <taxon>Fabales</taxon>
        <taxon>Fabaceae</taxon>
        <taxon>Papilionoideae</taxon>
        <taxon>50 kb inversion clade</taxon>
        <taxon>NPAAA clade</taxon>
        <taxon>Hologalegina</taxon>
        <taxon>IRL clade</taxon>
        <taxon>Trifolieae</taxon>
        <taxon>Medicago</taxon>
    </lineage>
</organism>
<dbReference type="Pfam" id="PF01535">
    <property type="entry name" value="PPR"/>
    <property type="match status" value="1"/>
</dbReference>
<dbReference type="NCBIfam" id="TIGR00756">
    <property type="entry name" value="PPR"/>
    <property type="match status" value="6"/>
</dbReference>
<name>A2Q3R4_MEDTR</name>
<dbReference type="PANTHER" id="PTHR47933">
    <property type="entry name" value="PENTATRICOPEPTIDE REPEAT-CONTAINING PROTEIN 1, MITOCHONDRIAL"/>
    <property type="match status" value="1"/>
</dbReference>
<feature type="repeat" description="PPR" evidence="3">
    <location>
        <begin position="73"/>
        <end position="107"/>
    </location>
</feature>
<evidence type="ECO:0000256" key="1">
    <source>
        <dbReference type="ARBA" id="ARBA00007626"/>
    </source>
</evidence>
<dbReference type="Pfam" id="PF12854">
    <property type="entry name" value="PPR_1"/>
    <property type="match status" value="2"/>
</dbReference>
<protein>
    <submittedName>
        <fullName evidence="4">Pentatricopeptide repeat</fullName>
    </submittedName>
</protein>
<feature type="repeat" description="PPR" evidence="3">
    <location>
        <begin position="330"/>
        <end position="364"/>
    </location>
</feature>
<feature type="repeat" description="PPR" evidence="3">
    <location>
        <begin position="295"/>
        <end position="329"/>
    </location>
</feature>
<dbReference type="InterPro" id="IPR051240">
    <property type="entry name" value="Mito_RNA-Proc/Resp"/>
</dbReference>
<dbReference type="Gene3D" id="1.25.40.10">
    <property type="entry name" value="Tetratricopeptide repeat domain"/>
    <property type="match status" value="4"/>
</dbReference>
<dbReference type="PROSITE" id="PS51375">
    <property type="entry name" value="PPR"/>
    <property type="match status" value="7"/>
</dbReference>
<gene>
    <name evidence="4" type="ORF">MtrDRAFT_AC155888g11v2</name>
</gene>
<reference evidence="4" key="1">
    <citation type="submission" date="2005-03" db="EMBL/GenBank/DDBJ databases">
        <authorList>
            <person name="Town C.D."/>
        </authorList>
    </citation>
    <scope>NUCLEOTIDE SEQUENCE</scope>
</reference>
<evidence type="ECO:0000256" key="3">
    <source>
        <dbReference type="PROSITE-ProRule" id="PRU00708"/>
    </source>
</evidence>
<dbReference type="InterPro" id="IPR011990">
    <property type="entry name" value="TPR-like_helical_dom_sf"/>
</dbReference>
<evidence type="ECO:0000256" key="2">
    <source>
        <dbReference type="ARBA" id="ARBA00022737"/>
    </source>
</evidence>
<accession>A2Q3R4</accession>
<feature type="repeat" description="PPR" evidence="3">
    <location>
        <begin position="260"/>
        <end position="294"/>
    </location>
</feature>
<dbReference type="EMBL" id="AC155888">
    <property type="protein sequence ID" value="ABN08264.1"/>
    <property type="molecule type" value="Genomic_DNA"/>
</dbReference>
<feature type="repeat" description="PPR" evidence="3">
    <location>
        <begin position="179"/>
        <end position="213"/>
    </location>
</feature>
<feature type="repeat" description="PPR" evidence="3">
    <location>
        <begin position="365"/>
        <end position="399"/>
    </location>
</feature>
<dbReference type="PANTHER" id="PTHR47933:SF11">
    <property type="entry name" value="PENTATRICOPEPTIDE REPEAT-CONTAINING PROTEIN 2"/>
    <property type="match status" value="1"/>
</dbReference>
<keyword evidence="2" id="KW-0677">Repeat</keyword>
<comment type="similarity">
    <text evidence="1">Belongs to the PPR family. P subfamily.</text>
</comment>